<accession>A0AA96FD35</accession>
<dbReference type="AlphaFoldDB" id="A0AA96FD35"/>
<dbReference type="SUPFAM" id="SSF56112">
    <property type="entry name" value="Protein kinase-like (PK-like)"/>
    <property type="match status" value="1"/>
</dbReference>
<reference evidence="2" key="1">
    <citation type="submission" date="2023-09" db="EMBL/GenBank/DDBJ databases">
        <title>Demequina sp. a novel bacteria isolated from Capsicum annuum.</title>
        <authorList>
            <person name="Humaira Z."/>
            <person name="Lee J."/>
            <person name="Cho D."/>
        </authorList>
    </citation>
    <scope>NUCLEOTIDE SEQUENCE</scope>
    <source>
        <strain evidence="2">PMTSA13</strain>
    </source>
</reference>
<dbReference type="PANTHER" id="PTHR21310">
    <property type="entry name" value="AMINOGLYCOSIDE PHOSPHOTRANSFERASE-RELATED-RELATED"/>
    <property type="match status" value="1"/>
</dbReference>
<proteinExistence type="predicted"/>
<dbReference type="RefSeq" id="WP_313543186.1">
    <property type="nucleotide sequence ID" value="NZ_CP134880.1"/>
</dbReference>
<dbReference type="Proteomes" id="UP001303408">
    <property type="component" value="Chromosome"/>
</dbReference>
<feature type="domain" description="Aminoglycoside phosphotransferase" evidence="1">
    <location>
        <begin position="36"/>
        <end position="256"/>
    </location>
</feature>
<dbReference type="InterPro" id="IPR011009">
    <property type="entry name" value="Kinase-like_dom_sf"/>
</dbReference>
<dbReference type="EMBL" id="CP134880">
    <property type="protein sequence ID" value="WNM27235.1"/>
    <property type="molecule type" value="Genomic_DNA"/>
</dbReference>
<dbReference type="Pfam" id="PF01636">
    <property type="entry name" value="APH"/>
    <property type="match status" value="1"/>
</dbReference>
<dbReference type="KEGG" id="dcp:RN607_13675"/>
<organism evidence="2">
    <name type="scientific">Demequina capsici</name>
    <dbReference type="NCBI Taxonomy" id="3075620"/>
    <lineage>
        <taxon>Bacteria</taxon>
        <taxon>Bacillati</taxon>
        <taxon>Actinomycetota</taxon>
        <taxon>Actinomycetes</taxon>
        <taxon>Micrococcales</taxon>
        <taxon>Demequinaceae</taxon>
        <taxon>Demequina</taxon>
    </lineage>
</organism>
<dbReference type="GO" id="GO:0016740">
    <property type="term" value="F:transferase activity"/>
    <property type="evidence" value="ECO:0007669"/>
    <property type="project" value="UniProtKB-KW"/>
</dbReference>
<sequence>MESTTKNRQSDATLRTLIAAAYGDDQVPTEPEFAHEITEGWFNVAYRIRLRDGRQTVLKIAPPSDVPVLTREVGMMRAELEAMRLVAEHTTVPVPRIDHADLSHEVVDADLFFMELIDADNFGFAAGDGRLDAQTVAAGNRELGALNREINSIIGPHFGPLLGAGSPTWREAFTLMIEETLADGEKVGIDLGWHPDAIRAVLAEHADALDEVTTPQLVEVDLWAKNSMIRDGRIVAILDHERAIYGDPLMEAGLTGLDMPFFGDPTDFMTGFGLTELTDAQRTRRRLYSLYLAVIMTVETRYRGHTTTEIYDLGRRELDALMAALGRTR</sequence>
<gene>
    <name evidence="2" type="ORF">RN607_13675</name>
</gene>
<dbReference type="Gene3D" id="3.30.200.20">
    <property type="entry name" value="Phosphorylase Kinase, domain 1"/>
    <property type="match status" value="1"/>
</dbReference>
<dbReference type="EC" id="2.7.1.-" evidence="2"/>
<keyword evidence="2" id="KW-0808">Transferase</keyword>
<evidence type="ECO:0000313" key="2">
    <source>
        <dbReference type="EMBL" id="WNM27235.1"/>
    </source>
</evidence>
<name>A0AA96FD35_9MICO</name>
<dbReference type="InterPro" id="IPR051678">
    <property type="entry name" value="AGP_Transferase"/>
</dbReference>
<dbReference type="Gene3D" id="3.90.1200.10">
    <property type="match status" value="1"/>
</dbReference>
<dbReference type="PANTHER" id="PTHR21310:SF15">
    <property type="entry name" value="AMINOGLYCOSIDE PHOSPHOTRANSFERASE DOMAIN-CONTAINING PROTEIN"/>
    <property type="match status" value="1"/>
</dbReference>
<dbReference type="InterPro" id="IPR002575">
    <property type="entry name" value="Aminoglycoside_PTrfase"/>
</dbReference>
<evidence type="ECO:0000259" key="1">
    <source>
        <dbReference type="Pfam" id="PF01636"/>
    </source>
</evidence>
<protein>
    <submittedName>
        <fullName evidence="2">Aminoglycoside phosphotransferase family protein</fullName>
        <ecNumber evidence="2">2.7.1.-</ecNumber>
    </submittedName>
</protein>